<evidence type="ECO:0008006" key="4">
    <source>
        <dbReference type="Google" id="ProtNLM"/>
    </source>
</evidence>
<protein>
    <recommendedName>
        <fullName evidence="4">Aminoglycoside phosphotransferase domain-containing protein</fullName>
    </recommendedName>
</protein>
<proteinExistence type="predicted"/>
<evidence type="ECO:0000313" key="2">
    <source>
        <dbReference type="EMBL" id="GAA4079961.1"/>
    </source>
</evidence>
<organism evidence="2 3">
    <name type="scientific">Streptomyces shaanxiensis</name>
    <dbReference type="NCBI Taxonomy" id="653357"/>
    <lineage>
        <taxon>Bacteria</taxon>
        <taxon>Bacillati</taxon>
        <taxon>Actinomycetota</taxon>
        <taxon>Actinomycetes</taxon>
        <taxon>Kitasatosporales</taxon>
        <taxon>Streptomycetaceae</taxon>
        <taxon>Streptomyces</taxon>
    </lineage>
</organism>
<dbReference type="EMBL" id="BAAAZY010000024">
    <property type="protein sequence ID" value="GAA4079961.1"/>
    <property type="molecule type" value="Genomic_DNA"/>
</dbReference>
<feature type="region of interest" description="Disordered" evidence="1">
    <location>
        <begin position="120"/>
        <end position="160"/>
    </location>
</feature>
<sequence length="160" mass="17195">MPRSCCPWCAATGSPAALKLQDVDDETAGEGLALRTWGGDGAVQRLAEDPETGTLLLERLDEVRPLFTVPEVMEATRILAELLARLTAVPGPAGLRPLDAVTAGLFERLPPVLAELGRRRRRGRAPAEGLRGGRARGRGRDRGPVAALGPALRERPRRRP</sequence>
<evidence type="ECO:0000313" key="3">
    <source>
        <dbReference type="Proteomes" id="UP001499984"/>
    </source>
</evidence>
<dbReference type="InterPro" id="IPR006748">
    <property type="entry name" value="NH2Glyco/OHUrea_AB-resist_kin"/>
</dbReference>
<gene>
    <name evidence="2" type="ORF">GCM10022233_70010</name>
</gene>
<dbReference type="Proteomes" id="UP001499984">
    <property type="component" value="Unassembled WGS sequence"/>
</dbReference>
<keyword evidence="3" id="KW-1185">Reference proteome</keyword>
<accession>A0ABP7W2Z4</accession>
<evidence type="ECO:0000256" key="1">
    <source>
        <dbReference type="SAM" id="MobiDB-lite"/>
    </source>
</evidence>
<name>A0ABP7W2Z4_9ACTN</name>
<dbReference type="Pfam" id="PF04655">
    <property type="entry name" value="APH_6_hur"/>
    <property type="match status" value="1"/>
</dbReference>
<reference evidence="3" key="1">
    <citation type="journal article" date="2019" name="Int. J. Syst. Evol. Microbiol.">
        <title>The Global Catalogue of Microorganisms (GCM) 10K type strain sequencing project: providing services to taxonomists for standard genome sequencing and annotation.</title>
        <authorList>
            <consortium name="The Broad Institute Genomics Platform"/>
            <consortium name="The Broad Institute Genome Sequencing Center for Infectious Disease"/>
            <person name="Wu L."/>
            <person name="Ma J."/>
        </authorList>
    </citation>
    <scope>NUCLEOTIDE SEQUENCE [LARGE SCALE GENOMIC DNA]</scope>
    <source>
        <strain evidence="3">JCM 16925</strain>
    </source>
</reference>
<comment type="caution">
    <text evidence="2">The sequence shown here is derived from an EMBL/GenBank/DDBJ whole genome shotgun (WGS) entry which is preliminary data.</text>
</comment>